<dbReference type="PANTHER" id="PTHR43711:SF1">
    <property type="entry name" value="HISTIDINE KINASE 1"/>
    <property type="match status" value="1"/>
</dbReference>
<dbReference type="InterPro" id="IPR050736">
    <property type="entry name" value="Sensor_HK_Regulatory"/>
</dbReference>
<dbReference type="PRINTS" id="PR00344">
    <property type="entry name" value="BCTRLSENSOR"/>
</dbReference>
<sequence length="358" mass="40486">MKMDIGVLMTGRRILGTRIGKETVKSSAEQQQNEGRSAAAKSSVAADARSTNRGTETLMRKVRRGRLRLPITLSVVLMILNVALMVFWIILAAQIYWWTALAIGTVVFVLILVGLSLYLVLTIKEVRLNQRQSDFIDSVTHELKTPLASLRLYLETLQLRQLSEEQRGEFYVTMKTELERLDHLISQLLEVKRLDALGMQSDPEDILLEPLIRHCAKLECNRRQLDIDQVCEFDIEAATVHTRRILLEMIFRNVIDNAIKYGGAVPKIQIQVRVSSGGRVISRVMDNGEGVDPEIRKEIFKIFYRGESELERRKTGTGLGLYIVRTLVHLLGGKVTVHDRLDQPGSVFAIDLPGKAEE</sequence>
<evidence type="ECO:0000313" key="11">
    <source>
        <dbReference type="Proteomes" id="UP000320421"/>
    </source>
</evidence>
<feature type="transmembrane region" description="Helical" evidence="8">
    <location>
        <begin position="96"/>
        <end position="121"/>
    </location>
</feature>
<protein>
    <recommendedName>
        <fullName evidence="2">histidine kinase</fullName>
        <ecNumber evidence="2">2.7.13.3</ecNumber>
    </recommendedName>
</protein>
<dbReference type="EMBL" id="CP036266">
    <property type="protein sequence ID" value="QDT20940.1"/>
    <property type="molecule type" value="Genomic_DNA"/>
</dbReference>
<keyword evidence="3" id="KW-0597">Phosphoprotein</keyword>
<feature type="compositionally biased region" description="Low complexity" evidence="7">
    <location>
        <begin position="37"/>
        <end position="49"/>
    </location>
</feature>
<dbReference type="Pfam" id="PF02518">
    <property type="entry name" value="HATPase_c"/>
    <property type="match status" value="1"/>
</dbReference>
<evidence type="ECO:0000256" key="4">
    <source>
        <dbReference type="ARBA" id="ARBA00022679"/>
    </source>
</evidence>
<evidence type="ECO:0000256" key="8">
    <source>
        <dbReference type="SAM" id="Phobius"/>
    </source>
</evidence>
<dbReference type="PROSITE" id="PS50109">
    <property type="entry name" value="HIS_KIN"/>
    <property type="match status" value="1"/>
</dbReference>
<feature type="transmembrane region" description="Helical" evidence="8">
    <location>
        <begin position="69"/>
        <end position="90"/>
    </location>
</feature>
<dbReference type="Pfam" id="PF00512">
    <property type="entry name" value="HisKA"/>
    <property type="match status" value="1"/>
</dbReference>
<feature type="domain" description="Histidine kinase" evidence="9">
    <location>
        <begin position="138"/>
        <end position="356"/>
    </location>
</feature>
<dbReference type="CDD" id="cd00075">
    <property type="entry name" value="HATPase"/>
    <property type="match status" value="1"/>
</dbReference>
<dbReference type="InterPro" id="IPR003594">
    <property type="entry name" value="HATPase_dom"/>
</dbReference>
<name>A0A517PNI3_9PLAN</name>
<dbReference type="SMART" id="SM00387">
    <property type="entry name" value="HATPase_c"/>
    <property type="match status" value="1"/>
</dbReference>
<gene>
    <name evidence="10" type="primary">srrB</name>
    <name evidence="10" type="ORF">HG66A1_27310</name>
</gene>
<keyword evidence="8" id="KW-1133">Transmembrane helix</keyword>
<evidence type="ECO:0000256" key="3">
    <source>
        <dbReference type="ARBA" id="ARBA00022553"/>
    </source>
</evidence>
<evidence type="ECO:0000256" key="1">
    <source>
        <dbReference type="ARBA" id="ARBA00000085"/>
    </source>
</evidence>
<evidence type="ECO:0000256" key="7">
    <source>
        <dbReference type="SAM" id="MobiDB-lite"/>
    </source>
</evidence>
<dbReference type="InterPro" id="IPR004358">
    <property type="entry name" value="Sig_transdc_His_kin-like_C"/>
</dbReference>
<keyword evidence="8" id="KW-0472">Membrane</keyword>
<keyword evidence="8" id="KW-0812">Transmembrane</keyword>
<keyword evidence="6" id="KW-0902">Two-component regulatory system</keyword>
<evidence type="ECO:0000256" key="6">
    <source>
        <dbReference type="ARBA" id="ARBA00023012"/>
    </source>
</evidence>
<feature type="compositionally biased region" description="Polar residues" evidence="7">
    <location>
        <begin position="26"/>
        <end position="35"/>
    </location>
</feature>
<dbReference type="Proteomes" id="UP000320421">
    <property type="component" value="Chromosome"/>
</dbReference>
<evidence type="ECO:0000259" key="9">
    <source>
        <dbReference type="PROSITE" id="PS50109"/>
    </source>
</evidence>
<evidence type="ECO:0000256" key="2">
    <source>
        <dbReference type="ARBA" id="ARBA00012438"/>
    </source>
</evidence>
<dbReference type="SUPFAM" id="SSF55874">
    <property type="entry name" value="ATPase domain of HSP90 chaperone/DNA topoisomerase II/histidine kinase"/>
    <property type="match status" value="1"/>
</dbReference>
<evidence type="ECO:0000256" key="5">
    <source>
        <dbReference type="ARBA" id="ARBA00022777"/>
    </source>
</evidence>
<keyword evidence="4 10" id="KW-0808">Transferase</keyword>
<accession>A0A517PNI3</accession>
<keyword evidence="11" id="KW-1185">Reference proteome</keyword>
<dbReference type="CDD" id="cd00082">
    <property type="entry name" value="HisKA"/>
    <property type="match status" value="1"/>
</dbReference>
<evidence type="ECO:0000313" key="10">
    <source>
        <dbReference type="EMBL" id="QDT20940.1"/>
    </source>
</evidence>
<organism evidence="10 11">
    <name type="scientific">Gimesia chilikensis</name>
    <dbReference type="NCBI Taxonomy" id="2605989"/>
    <lineage>
        <taxon>Bacteria</taxon>
        <taxon>Pseudomonadati</taxon>
        <taxon>Planctomycetota</taxon>
        <taxon>Planctomycetia</taxon>
        <taxon>Planctomycetales</taxon>
        <taxon>Planctomycetaceae</taxon>
        <taxon>Gimesia</taxon>
    </lineage>
</organism>
<dbReference type="Gene3D" id="1.10.287.130">
    <property type="match status" value="1"/>
</dbReference>
<keyword evidence="5" id="KW-0418">Kinase</keyword>
<dbReference type="InterPro" id="IPR003661">
    <property type="entry name" value="HisK_dim/P_dom"/>
</dbReference>
<comment type="catalytic activity">
    <reaction evidence="1">
        <text>ATP + protein L-histidine = ADP + protein N-phospho-L-histidine.</text>
        <dbReference type="EC" id="2.7.13.3"/>
    </reaction>
</comment>
<reference evidence="10 11" key="1">
    <citation type="submission" date="2019-02" db="EMBL/GenBank/DDBJ databases">
        <title>Deep-cultivation of Planctomycetes and their phenomic and genomic characterization uncovers novel biology.</title>
        <authorList>
            <person name="Wiegand S."/>
            <person name="Jogler M."/>
            <person name="Boedeker C."/>
            <person name="Pinto D."/>
            <person name="Vollmers J."/>
            <person name="Rivas-Marin E."/>
            <person name="Kohn T."/>
            <person name="Peeters S.H."/>
            <person name="Heuer A."/>
            <person name="Rast P."/>
            <person name="Oberbeckmann S."/>
            <person name="Bunk B."/>
            <person name="Jeske O."/>
            <person name="Meyerdierks A."/>
            <person name="Storesund J.E."/>
            <person name="Kallscheuer N."/>
            <person name="Luecker S."/>
            <person name="Lage O.M."/>
            <person name="Pohl T."/>
            <person name="Merkel B.J."/>
            <person name="Hornburger P."/>
            <person name="Mueller R.-W."/>
            <person name="Bruemmer F."/>
            <person name="Labrenz M."/>
            <person name="Spormann A.M."/>
            <person name="Op den Camp H."/>
            <person name="Overmann J."/>
            <person name="Amann R."/>
            <person name="Jetten M.S.M."/>
            <person name="Mascher T."/>
            <person name="Medema M.H."/>
            <person name="Devos D.P."/>
            <person name="Kaster A.-K."/>
            <person name="Ovreas L."/>
            <person name="Rohde M."/>
            <person name="Galperin M.Y."/>
            <person name="Jogler C."/>
        </authorList>
    </citation>
    <scope>NUCLEOTIDE SEQUENCE [LARGE SCALE GENOMIC DNA]</scope>
    <source>
        <strain evidence="10 11">HG66A1</strain>
    </source>
</reference>
<dbReference type="InterPro" id="IPR036097">
    <property type="entry name" value="HisK_dim/P_sf"/>
</dbReference>
<dbReference type="SMART" id="SM00388">
    <property type="entry name" value="HisKA"/>
    <property type="match status" value="1"/>
</dbReference>
<dbReference type="Gene3D" id="3.30.565.10">
    <property type="entry name" value="Histidine kinase-like ATPase, C-terminal domain"/>
    <property type="match status" value="1"/>
</dbReference>
<dbReference type="AlphaFoldDB" id="A0A517PNI3"/>
<feature type="region of interest" description="Disordered" evidence="7">
    <location>
        <begin position="26"/>
        <end position="51"/>
    </location>
</feature>
<dbReference type="InterPro" id="IPR005467">
    <property type="entry name" value="His_kinase_dom"/>
</dbReference>
<dbReference type="GO" id="GO:0000155">
    <property type="term" value="F:phosphorelay sensor kinase activity"/>
    <property type="evidence" value="ECO:0007669"/>
    <property type="project" value="InterPro"/>
</dbReference>
<dbReference type="RefSeq" id="WP_232102196.1">
    <property type="nucleotide sequence ID" value="NZ_CP036266.1"/>
</dbReference>
<proteinExistence type="predicted"/>
<dbReference type="SUPFAM" id="SSF47384">
    <property type="entry name" value="Homodimeric domain of signal transducing histidine kinase"/>
    <property type="match status" value="1"/>
</dbReference>
<dbReference type="EC" id="2.7.13.3" evidence="2"/>
<dbReference type="InterPro" id="IPR036890">
    <property type="entry name" value="HATPase_C_sf"/>
</dbReference>
<dbReference type="PANTHER" id="PTHR43711">
    <property type="entry name" value="TWO-COMPONENT HISTIDINE KINASE"/>
    <property type="match status" value="1"/>
</dbReference>